<evidence type="ECO:0000256" key="1">
    <source>
        <dbReference type="ARBA" id="ARBA00004123"/>
    </source>
</evidence>
<evidence type="ECO:0000256" key="2">
    <source>
        <dbReference type="ARBA" id="ARBA00005546"/>
    </source>
</evidence>
<reference evidence="10" key="1">
    <citation type="submission" date="2024-04" db="EMBL/GenBank/DDBJ databases">
        <authorList>
            <person name="Shaw F."/>
            <person name="Minotto A."/>
        </authorList>
    </citation>
    <scope>NUCLEOTIDE SEQUENCE [LARGE SCALE GENOMIC DNA]</scope>
</reference>
<evidence type="ECO:0000256" key="5">
    <source>
        <dbReference type="ARBA" id="ARBA00022694"/>
    </source>
</evidence>
<name>A0ABP1DRD9_9APHY</name>
<evidence type="ECO:0000256" key="4">
    <source>
        <dbReference type="ARBA" id="ARBA00016009"/>
    </source>
</evidence>
<evidence type="ECO:0000256" key="7">
    <source>
        <dbReference type="ARBA" id="ARBA00025043"/>
    </source>
</evidence>
<dbReference type="Proteomes" id="UP001497453">
    <property type="component" value="Chromosome 5"/>
</dbReference>
<evidence type="ECO:0000256" key="8">
    <source>
        <dbReference type="RuleBase" id="RU004398"/>
    </source>
</evidence>
<protein>
    <recommendedName>
        <fullName evidence="4">EKC/KEOPS complex subunit CGI121</fullName>
    </recommendedName>
    <alternativeName>
        <fullName evidence="3">EKC/KEOPS complex subunit cgi121</fullName>
    </alternativeName>
</protein>
<dbReference type="InterPro" id="IPR013926">
    <property type="entry name" value="CGI121/TPRKB"/>
</dbReference>
<proteinExistence type="inferred from homology"/>
<organism evidence="9 10">
    <name type="scientific">Somion occarium</name>
    <dbReference type="NCBI Taxonomy" id="3059160"/>
    <lineage>
        <taxon>Eukaryota</taxon>
        <taxon>Fungi</taxon>
        <taxon>Dikarya</taxon>
        <taxon>Basidiomycota</taxon>
        <taxon>Agaricomycotina</taxon>
        <taxon>Agaricomycetes</taxon>
        <taxon>Polyporales</taxon>
        <taxon>Cerrenaceae</taxon>
        <taxon>Somion</taxon>
    </lineage>
</organism>
<evidence type="ECO:0000313" key="10">
    <source>
        <dbReference type="Proteomes" id="UP001497453"/>
    </source>
</evidence>
<keyword evidence="5" id="KW-0819">tRNA processing</keyword>
<evidence type="ECO:0000256" key="3">
    <source>
        <dbReference type="ARBA" id="ARBA00015316"/>
    </source>
</evidence>
<comment type="subcellular location">
    <subcellularLocation>
        <location evidence="1">Nucleus</location>
    </subcellularLocation>
</comment>
<dbReference type="NCBIfam" id="NF011465">
    <property type="entry name" value="PRK14886.1-1"/>
    <property type="match status" value="1"/>
</dbReference>
<dbReference type="EMBL" id="OZ037948">
    <property type="protein sequence ID" value="CAL1709317.1"/>
    <property type="molecule type" value="Genomic_DNA"/>
</dbReference>
<dbReference type="Pfam" id="PF08617">
    <property type="entry name" value="CGI-121"/>
    <property type="match status" value="1"/>
</dbReference>
<keyword evidence="6 8" id="KW-0539">Nucleus</keyword>
<gene>
    <name evidence="9" type="ORF">GFSPODELE1_LOCUS7295</name>
</gene>
<dbReference type="InterPro" id="IPR036504">
    <property type="entry name" value="CGI121/TPRKB_sf"/>
</dbReference>
<comment type="function">
    <text evidence="7">Component of the EKC/KEOPS complex that is required for the formation of a threonylcarbamoyl group on adenosine at position 37 (t(6)A37) in tRNAs that read codons beginning with adenine. The complex is probably involved in the transfer of the threonylcarbamoyl moiety of threonylcarbamoyl-AMP (TC-AMP) to the N6 group of A37. CGI121 acts as an allosteric effector that regulates the t(6)A activity of the complex. The EKC/KEOPS complex also promotes both telomere uncapping and telomere elongation. The complex is required for efficient recruitment of transcriptional coactivators. CGI121 is not required for tRNA modification.</text>
</comment>
<dbReference type="SUPFAM" id="SSF143870">
    <property type="entry name" value="PF0523-like"/>
    <property type="match status" value="1"/>
</dbReference>
<dbReference type="Gene3D" id="3.30.2380.10">
    <property type="entry name" value="CGI121/TPRKB"/>
    <property type="match status" value="1"/>
</dbReference>
<comment type="similarity">
    <text evidence="2 8">Belongs to the CGI121/TPRKB family.</text>
</comment>
<evidence type="ECO:0000256" key="6">
    <source>
        <dbReference type="ARBA" id="ARBA00023242"/>
    </source>
</evidence>
<accession>A0ABP1DRD9</accession>
<dbReference type="PANTHER" id="PTHR15840">
    <property type="entry name" value="CGI-121 FAMILY MEMBER"/>
    <property type="match status" value="1"/>
</dbReference>
<dbReference type="PANTHER" id="PTHR15840:SF10">
    <property type="entry name" value="EKC_KEOPS COMPLEX SUBUNIT TPRKB"/>
    <property type="match status" value="1"/>
</dbReference>
<sequence length="196" mass="21580">MESFHYSQFSQEYSNVHIALFTNVTNATELRNRLVQASTMSGPEGDAERQAVDFAFIDATLICSTLHLKSAILNSVLAQAQGALRTKTVHSEILWNLNPTNNISEAIRRYGVSSSTTSLLVVRIGRPGDPATVQMQMSAVVSGDLSPTSRLAGITDWARVKKYYKILQQIDADPQKDIQRVHEIVVSSVSMKSVIV</sequence>
<evidence type="ECO:0000313" key="9">
    <source>
        <dbReference type="EMBL" id="CAL1709317.1"/>
    </source>
</evidence>
<keyword evidence="10" id="KW-1185">Reference proteome</keyword>